<dbReference type="EC" id="5.1.3.2" evidence="5 10"/>
<dbReference type="STRING" id="1797469.A3F08_00465"/>
<evidence type="ECO:0000256" key="4">
    <source>
        <dbReference type="ARBA" id="ARBA00007637"/>
    </source>
</evidence>
<dbReference type="Gene3D" id="3.40.50.720">
    <property type="entry name" value="NAD(P)-binding Rossmann-like Domain"/>
    <property type="match status" value="1"/>
</dbReference>
<dbReference type="Proteomes" id="UP000176451">
    <property type="component" value="Unassembled WGS sequence"/>
</dbReference>
<dbReference type="GO" id="GO:0003978">
    <property type="term" value="F:UDP-glucose 4-epimerase activity"/>
    <property type="evidence" value="ECO:0007669"/>
    <property type="project" value="UniProtKB-UniRule"/>
</dbReference>
<gene>
    <name evidence="12" type="ORF">A3F08_00465</name>
</gene>
<evidence type="ECO:0000313" key="12">
    <source>
        <dbReference type="EMBL" id="OGD67875.1"/>
    </source>
</evidence>
<comment type="cofactor">
    <cofactor evidence="2 10">
        <name>NAD(+)</name>
        <dbReference type="ChEBI" id="CHEBI:57540"/>
    </cofactor>
</comment>
<evidence type="ECO:0000256" key="1">
    <source>
        <dbReference type="ARBA" id="ARBA00000083"/>
    </source>
</evidence>
<evidence type="ECO:0000256" key="3">
    <source>
        <dbReference type="ARBA" id="ARBA00004947"/>
    </source>
</evidence>
<evidence type="ECO:0000256" key="2">
    <source>
        <dbReference type="ARBA" id="ARBA00001911"/>
    </source>
</evidence>
<dbReference type="CDD" id="cd05247">
    <property type="entry name" value="UDP_G4E_1_SDR_e"/>
    <property type="match status" value="1"/>
</dbReference>
<organism evidence="12 13">
    <name type="scientific">Candidatus Berkelbacteria bacterium RIFCSPHIGHO2_12_FULL_36_9</name>
    <dbReference type="NCBI Taxonomy" id="1797469"/>
    <lineage>
        <taxon>Bacteria</taxon>
        <taxon>Candidatus Berkelbacteria</taxon>
    </lineage>
</organism>
<comment type="catalytic activity">
    <reaction evidence="1 10">
        <text>UDP-alpha-D-glucose = UDP-alpha-D-galactose</text>
        <dbReference type="Rhea" id="RHEA:22168"/>
        <dbReference type="ChEBI" id="CHEBI:58885"/>
        <dbReference type="ChEBI" id="CHEBI:66914"/>
        <dbReference type="EC" id="5.1.3.2"/>
    </reaction>
</comment>
<reference evidence="12 13" key="1">
    <citation type="journal article" date="2016" name="Nat. Commun.">
        <title>Thousands of microbial genomes shed light on interconnected biogeochemical processes in an aquifer system.</title>
        <authorList>
            <person name="Anantharaman K."/>
            <person name="Brown C.T."/>
            <person name="Hug L.A."/>
            <person name="Sharon I."/>
            <person name="Castelle C.J."/>
            <person name="Probst A.J."/>
            <person name="Thomas B.C."/>
            <person name="Singh A."/>
            <person name="Wilkins M.J."/>
            <person name="Karaoz U."/>
            <person name="Brodie E.L."/>
            <person name="Williams K.H."/>
            <person name="Hubbard S.S."/>
            <person name="Banfield J.F."/>
        </authorList>
    </citation>
    <scope>NUCLEOTIDE SEQUENCE [LARGE SCALE GENOMIC DNA]</scope>
</reference>
<dbReference type="Pfam" id="PF01370">
    <property type="entry name" value="Epimerase"/>
    <property type="match status" value="1"/>
</dbReference>
<dbReference type="SUPFAM" id="SSF51735">
    <property type="entry name" value="NAD(P)-binding Rossmann-fold domains"/>
    <property type="match status" value="1"/>
</dbReference>
<dbReference type="PANTHER" id="PTHR43725">
    <property type="entry name" value="UDP-GLUCOSE 4-EPIMERASE"/>
    <property type="match status" value="1"/>
</dbReference>
<comment type="subunit">
    <text evidence="10">Homodimer.</text>
</comment>
<keyword evidence="9 10" id="KW-0119">Carbohydrate metabolism</keyword>
<feature type="domain" description="NAD-dependent epimerase/dehydratase" evidence="11">
    <location>
        <begin position="3"/>
        <end position="252"/>
    </location>
</feature>
<evidence type="ECO:0000313" key="13">
    <source>
        <dbReference type="Proteomes" id="UP000176451"/>
    </source>
</evidence>
<dbReference type="UniPathway" id="UPA00214"/>
<dbReference type="EMBL" id="MEZV01000005">
    <property type="protein sequence ID" value="OGD67875.1"/>
    <property type="molecule type" value="Genomic_DNA"/>
</dbReference>
<evidence type="ECO:0000256" key="5">
    <source>
        <dbReference type="ARBA" id="ARBA00013189"/>
    </source>
</evidence>
<evidence type="ECO:0000256" key="8">
    <source>
        <dbReference type="ARBA" id="ARBA00023235"/>
    </source>
</evidence>
<dbReference type="AlphaFoldDB" id="A0A1F5EKF9"/>
<sequence>MKIFVTGGAGYIGSHTVRELVRQNHEVLVYDNMSDGHEEAVDKKAELVVGDISNARMLNKVFKSFKPDAVIHFAGFIQVGESVKNPAKYFYGNFAFGVNLLEAMIKNDIKNIIYSSSAGVYGNPERIPIKESDPKEPVNTYGVTKLMFEKALESYQKAYNLKWTALRYFNAAGASSDGTIGEDHYPETHIIPLIIQTALGQQKEFEIFGNDYPTTDGTCIRDYIHVEDLAVAHIEALEKLVKTKKSAIYNLGLSKGFSNLEVIKAVEKVSGKKIKMIYAPRREGDPSQLIADSTLARNELNFKPKYATIESIVETAWRWHKKNPNGFK</sequence>
<dbReference type="NCBIfam" id="TIGR01179">
    <property type="entry name" value="galE"/>
    <property type="match status" value="1"/>
</dbReference>
<keyword evidence="8 10" id="KW-0413">Isomerase</keyword>
<dbReference type="GO" id="GO:0033499">
    <property type="term" value="P:galactose catabolic process via UDP-galactose, Leloir pathway"/>
    <property type="evidence" value="ECO:0007669"/>
    <property type="project" value="TreeGrafter"/>
</dbReference>
<dbReference type="InterPro" id="IPR036291">
    <property type="entry name" value="NAD(P)-bd_dom_sf"/>
</dbReference>
<comment type="pathway">
    <text evidence="3 10">Carbohydrate metabolism; galactose metabolism.</text>
</comment>
<evidence type="ECO:0000259" key="11">
    <source>
        <dbReference type="Pfam" id="PF01370"/>
    </source>
</evidence>
<evidence type="ECO:0000256" key="6">
    <source>
        <dbReference type="ARBA" id="ARBA00018569"/>
    </source>
</evidence>
<dbReference type="PANTHER" id="PTHR43725:SF53">
    <property type="entry name" value="UDP-ARABINOSE 4-EPIMERASE 1"/>
    <property type="match status" value="1"/>
</dbReference>
<evidence type="ECO:0000256" key="7">
    <source>
        <dbReference type="ARBA" id="ARBA00023027"/>
    </source>
</evidence>
<comment type="caution">
    <text evidence="12">The sequence shown here is derived from an EMBL/GenBank/DDBJ whole genome shotgun (WGS) entry which is preliminary data.</text>
</comment>
<evidence type="ECO:0000256" key="9">
    <source>
        <dbReference type="ARBA" id="ARBA00023277"/>
    </source>
</evidence>
<evidence type="ECO:0000256" key="10">
    <source>
        <dbReference type="RuleBase" id="RU366046"/>
    </source>
</evidence>
<protein>
    <recommendedName>
        <fullName evidence="6 10">UDP-glucose 4-epimerase</fullName>
        <ecNumber evidence="5 10">5.1.3.2</ecNumber>
    </recommendedName>
</protein>
<dbReference type="InterPro" id="IPR001509">
    <property type="entry name" value="Epimerase_deHydtase"/>
</dbReference>
<keyword evidence="7 10" id="KW-0520">NAD</keyword>
<proteinExistence type="inferred from homology"/>
<dbReference type="Gene3D" id="3.90.25.10">
    <property type="entry name" value="UDP-galactose 4-epimerase, domain 1"/>
    <property type="match status" value="1"/>
</dbReference>
<name>A0A1F5EKF9_9BACT</name>
<dbReference type="InterPro" id="IPR005886">
    <property type="entry name" value="UDP_G4E"/>
</dbReference>
<accession>A0A1F5EKF9</accession>
<comment type="similarity">
    <text evidence="4 10">Belongs to the NAD(P)-dependent epimerase/dehydratase family.</text>
</comment>